<dbReference type="Gene3D" id="3.90.1750.10">
    <property type="entry name" value="Hect, E3 ligase catalytic domains"/>
    <property type="match status" value="1"/>
</dbReference>
<dbReference type="InterPro" id="IPR035983">
    <property type="entry name" value="Hect_E3_ubiquitin_ligase"/>
</dbReference>
<dbReference type="GO" id="GO:0061630">
    <property type="term" value="F:ubiquitin protein ligase activity"/>
    <property type="evidence" value="ECO:0007669"/>
    <property type="project" value="UniProtKB-UniRule"/>
</dbReference>
<gene>
    <name evidence="7" type="ORF">BSL78_28270</name>
</gene>
<feature type="compositionally biased region" description="Low complexity" evidence="5">
    <location>
        <begin position="178"/>
        <end position="205"/>
    </location>
</feature>
<dbReference type="FunFam" id="3.30.2410.10:FF:000005">
    <property type="entry name" value="E3 ubiquitin-protein ligase TRIP12 isoform X1"/>
    <property type="match status" value="1"/>
</dbReference>
<dbReference type="PANTHER" id="PTHR45670:SF13">
    <property type="entry name" value="E3 UBIQUITIN-PROTEIN LIGASE TRIP12"/>
    <property type="match status" value="1"/>
</dbReference>
<feature type="active site" description="Glycyl thioester intermediate" evidence="3">
    <location>
        <position position="1131"/>
    </location>
</feature>
<keyword evidence="2 3" id="KW-0833">Ubl conjugation pathway</keyword>
<dbReference type="SUPFAM" id="SSF56204">
    <property type="entry name" value="Hect, E3 ligase catalytic domain"/>
    <property type="match status" value="1"/>
</dbReference>
<feature type="domain" description="HECT" evidence="6">
    <location>
        <begin position="801"/>
        <end position="1164"/>
    </location>
</feature>
<dbReference type="CDD" id="cd00078">
    <property type="entry name" value="HECTc"/>
    <property type="match status" value="1"/>
</dbReference>
<organism evidence="7 8">
    <name type="scientific">Stichopus japonicus</name>
    <name type="common">Sea cucumber</name>
    <dbReference type="NCBI Taxonomy" id="307972"/>
    <lineage>
        <taxon>Eukaryota</taxon>
        <taxon>Metazoa</taxon>
        <taxon>Echinodermata</taxon>
        <taxon>Eleutherozoa</taxon>
        <taxon>Echinozoa</taxon>
        <taxon>Holothuroidea</taxon>
        <taxon>Aspidochirotacea</taxon>
        <taxon>Aspidochirotida</taxon>
        <taxon>Stichopodidae</taxon>
        <taxon>Apostichopus</taxon>
    </lineage>
</organism>
<keyword evidence="8" id="KW-1185">Reference proteome</keyword>
<keyword evidence="1 4" id="KW-0808">Transferase</keyword>
<dbReference type="OrthoDB" id="271273at2759"/>
<dbReference type="SMART" id="SM00119">
    <property type="entry name" value="HECTc"/>
    <property type="match status" value="1"/>
</dbReference>
<dbReference type="PROSITE" id="PS50237">
    <property type="entry name" value="HECT"/>
    <property type="match status" value="1"/>
</dbReference>
<feature type="region of interest" description="Disordered" evidence="5">
    <location>
        <begin position="106"/>
        <end position="222"/>
    </location>
</feature>
<sequence length="1164" mass="128607">METYGSTYGSTTYGSSFSTQNLGGPAVKHKCLKSLLRMVYFAKPDLLREVLQNLAVSSCYDVISGPEGSGWSPTDGGDSHAETARYIPRLLQKRRVMHQVKLLAEAPIEADKTPPTKRSTTSSSNAASSFQTPPKITMMSKRLSDPLKLKRPPKRVSGRKSRQSNLEEASQSHDLTDTPTGRPLSGSSSLTSGSSRASSSSSRGPVRPRTKVHQLSNSNSSRTSFLASLSLSRWGKSQNASLANPGSSPSSQGGGLLGLRPGHLPDRSLELAKREATNNAQKEKVKKWIKDQAVKFISQYFDKEVSSESHPALTLLNKLCASVDELKPEGESNIEILRDIAAILTGSDVSAFEILHSGLVGKLLTFLVSGSGKNREKRLQHFLHVFLKCPVNGCISHLEQFPVKVHDLPGVEGTGSRGSQALKFFNTHQLKCQLERHPACSNLRKWRGGAVKIDPLALVQAIERYLVIRGYGRIRQDDEDSEEDVSDDDIDETLAAAFASSNTNIKHKLQFFIGDHLLPYNMTVYQAIKQFGGSSGASASSEDDRDTDDESNPLGRAGLWVKTHTIWYRPAQESKQSSPGASSSTSVSSKKGKQGGGGKAAGKGRKHDELWIDGVCPQSDSLLEPYLSSSLPCLKNIVDPSLEAVTLLRTLHGLNRHWNSLYSDVAPQPATNSSEFINSKLTAKTNRQLQDPLVIMTGNLPSWLNAIAISCPFLLPFETRQMLFYGTAFDRDRAMQRLQDSNPELGASDTSERVAPRLDKRKRTVSRTEILKQAESVMEDLAGSRAILEVQYDSEVGTGLGPTLEFYALVSKELQRSDLDLWRGEAAPISEPKDGGSGKRYIHTHNGLFPAPLGRNAKSSAVSKVKTKFKFLGRFMAKALMDSRMLDIPLSLPFYKWLLGQEKMLTSFDLRFIDPTLSQSFHQLKSLVIKKERLAKDKDMSAAVLQEAFENLTMDGSSVEDLGLDFTLPGYPSIELKKGGKDECVTIHNLQDYLQLVVHWTFVEGVSRQFESFKDGFESVFPLAHLQSFYPEELDNLFCGDNSEPWDIKILLECCRPDHGYTHDSPAVKFLYDVLSSYKADEQRMFLQFVTGSPKLPVGGFRSLSPPLTIVRKSCEANESPDNFLPSVMTCVNYLKLPDYSTREIMETKLRLAAMEGQQSFHLS</sequence>
<dbReference type="PANTHER" id="PTHR45670">
    <property type="entry name" value="E3 UBIQUITIN-PROTEIN LIGASE TRIP12"/>
    <property type="match status" value="1"/>
</dbReference>
<evidence type="ECO:0000313" key="7">
    <source>
        <dbReference type="EMBL" id="PIK34903.1"/>
    </source>
</evidence>
<dbReference type="EMBL" id="MRZV01002044">
    <property type="protein sequence ID" value="PIK34903.1"/>
    <property type="molecule type" value="Genomic_DNA"/>
</dbReference>
<reference evidence="7 8" key="1">
    <citation type="journal article" date="2017" name="PLoS Biol.">
        <title>The sea cucumber genome provides insights into morphological evolution and visceral regeneration.</title>
        <authorList>
            <person name="Zhang X."/>
            <person name="Sun L."/>
            <person name="Yuan J."/>
            <person name="Sun Y."/>
            <person name="Gao Y."/>
            <person name="Zhang L."/>
            <person name="Li S."/>
            <person name="Dai H."/>
            <person name="Hamel J.F."/>
            <person name="Liu C."/>
            <person name="Yu Y."/>
            <person name="Liu S."/>
            <person name="Lin W."/>
            <person name="Guo K."/>
            <person name="Jin S."/>
            <person name="Xu P."/>
            <person name="Storey K.B."/>
            <person name="Huan P."/>
            <person name="Zhang T."/>
            <person name="Zhou Y."/>
            <person name="Zhang J."/>
            <person name="Lin C."/>
            <person name="Li X."/>
            <person name="Xing L."/>
            <person name="Huo D."/>
            <person name="Sun M."/>
            <person name="Wang L."/>
            <person name="Mercier A."/>
            <person name="Li F."/>
            <person name="Yang H."/>
            <person name="Xiang J."/>
        </authorList>
    </citation>
    <scope>NUCLEOTIDE SEQUENCE [LARGE SCALE GENOMIC DNA]</scope>
    <source>
        <strain evidence="7">Shaxun</strain>
        <tissue evidence="7">Muscle</tissue>
    </source>
</reference>
<feature type="region of interest" description="Disordered" evidence="5">
    <location>
        <begin position="571"/>
        <end position="605"/>
    </location>
</feature>
<feature type="compositionally biased region" description="Acidic residues" evidence="5">
    <location>
        <begin position="541"/>
        <end position="551"/>
    </location>
</feature>
<evidence type="ECO:0000259" key="6">
    <source>
        <dbReference type="PROSITE" id="PS50237"/>
    </source>
</evidence>
<evidence type="ECO:0000256" key="3">
    <source>
        <dbReference type="PROSITE-ProRule" id="PRU00104"/>
    </source>
</evidence>
<feature type="compositionally biased region" description="Polar residues" evidence="5">
    <location>
        <begin position="213"/>
        <end position="222"/>
    </location>
</feature>
<evidence type="ECO:0000256" key="5">
    <source>
        <dbReference type="SAM" id="MobiDB-lite"/>
    </source>
</evidence>
<comment type="pathway">
    <text evidence="4">Protein modification; protein ubiquitination.</text>
</comment>
<evidence type="ECO:0000256" key="2">
    <source>
        <dbReference type="ARBA" id="ARBA00022786"/>
    </source>
</evidence>
<dbReference type="InterPro" id="IPR045322">
    <property type="entry name" value="HECTD1/TRIP12-like"/>
</dbReference>
<accession>A0A2G8JGN3</accession>
<feature type="compositionally biased region" description="Basic residues" evidence="5">
    <location>
        <begin position="149"/>
        <end position="162"/>
    </location>
</feature>
<comment type="catalytic activity">
    <reaction evidence="4">
        <text>S-ubiquitinyl-[E2 ubiquitin-conjugating enzyme]-L-cysteine + [acceptor protein]-L-lysine = [E2 ubiquitin-conjugating enzyme]-L-cysteine + N(6)-ubiquitinyl-[acceptor protein]-L-lysine.</text>
        <dbReference type="EC" id="2.3.2.26"/>
    </reaction>
</comment>
<dbReference type="GO" id="GO:0016607">
    <property type="term" value="C:nuclear speck"/>
    <property type="evidence" value="ECO:0007669"/>
    <property type="project" value="TreeGrafter"/>
</dbReference>
<comment type="function">
    <text evidence="4">E3 ubiquitin-protein ligase which accepts ubiquitin from an E2 ubiquitin-conjugating enzyme in the form of a thioester and then directly transfers the ubiquitin to targeted substrates.</text>
</comment>
<dbReference type="Proteomes" id="UP000230750">
    <property type="component" value="Unassembled WGS sequence"/>
</dbReference>
<dbReference type="GO" id="GO:0043161">
    <property type="term" value="P:proteasome-mediated ubiquitin-dependent protein catabolic process"/>
    <property type="evidence" value="ECO:0007669"/>
    <property type="project" value="TreeGrafter"/>
</dbReference>
<proteinExistence type="inferred from homology"/>
<evidence type="ECO:0000256" key="4">
    <source>
        <dbReference type="RuleBase" id="RU369009"/>
    </source>
</evidence>
<dbReference type="Pfam" id="PF00632">
    <property type="entry name" value="HECT"/>
    <property type="match status" value="1"/>
</dbReference>
<dbReference type="STRING" id="307972.A0A2G8JGN3"/>
<comment type="similarity">
    <text evidence="4">Belongs to the UPL family. K-HECT subfamily.</text>
</comment>
<dbReference type="InterPro" id="IPR000569">
    <property type="entry name" value="HECT_dom"/>
</dbReference>
<dbReference type="AlphaFoldDB" id="A0A2G8JGN3"/>
<dbReference type="UniPathway" id="UPA00143"/>
<comment type="caution">
    <text evidence="7">The sequence shown here is derived from an EMBL/GenBank/DDBJ whole genome shotgun (WGS) entry which is preliminary data.</text>
</comment>
<evidence type="ECO:0000313" key="8">
    <source>
        <dbReference type="Proteomes" id="UP000230750"/>
    </source>
</evidence>
<dbReference type="FunFam" id="3.90.1750.10:FF:000006">
    <property type="entry name" value="E3 ubiquitin-protein ligase TRIP12 isoform X1"/>
    <property type="match status" value="1"/>
</dbReference>
<protein>
    <recommendedName>
        <fullName evidence="4">E3 ubiquitin-protein ligase</fullName>
        <ecNumber evidence="4">2.3.2.26</ecNumber>
    </recommendedName>
</protein>
<dbReference type="EC" id="2.3.2.26" evidence="4"/>
<feature type="compositionally biased region" description="Low complexity" evidence="5">
    <location>
        <begin position="574"/>
        <end position="589"/>
    </location>
</feature>
<dbReference type="GO" id="GO:0006974">
    <property type="term" value="P:DNA damage response"/>
    <property type="evidence" value="ECO:0007669"/>
    <property type="project" value="TreeGrafter"/>
</dbReference>
<evidence type="ECO:0000256" key="1">
    <source>
        <dbReference type="ARBA" id="ARBA00022679"/>
    </source>
</evidence>
<feature type="region of interest" description="Disordered" evidence="5">
    <location>
        <begin position="237"/>
        <end position="264"/>
    </location>
</feature>
<dbReference type="Gene3D" id="3.30.2410.10">
    <property type="entry name" value="Hect, E3 ligase catalytic domain"/>
    <property type="match status" value="1"/>
</dbReference>
<feature type="region of interest" description="Disordered" evidence="5">
    <location>
        <begin position="535"/>
        <end position="555"/>
    </location>
</feature>
<name>A0A2G8JGN3_STIJA</name>
<dbReference type="GO" id="GO:0000209">
    <property type="term" value="P:protein polyubiquitination"/>
    <property type="evidence" value="ECO:0007669"/>
    <property type="project" value="TreeGrafter"/>
</dbReference>
<feature type="compositionally biased region" description="Low complexity" evidence="5">
    <location>
        <begin position="116"/>
        <end position="129"/>
    </location>
</feature>